<comment type="caution">
    <text evidence="2">The sequence shown here is derived from an EMBL/GenBank/DDBJ whole genome shotgun (WGS) entry which is preliminary data.</text>
</comment>
<dbReference type="AlphaFoldDB" id="A0A2N5TMU4"/>
<dbReference type="EMBL" id="PGCJ01000520">
    <property type="protein sequence ID" value="PLW26830.1"/>
    <property type="molecule type" value="Genomic_DNA"/>
</dbReference>
<evidence type="ECO:0000256" key="1">
    <source>
        <dbReference type="SAM" id="SignalP"/>
    </source>
</evidence>
<reference evidence="2 3" key="1">
    <citation type="submission" date="2017-11" db="EMBL/GenBank/DDBJ databases">
        <title>De novo assembly and phasing of dikaryotic genomes from two isolates of Puccinia coronata f. sp. avenae, the causal agent of oat crown rust.</title>
        <authorList>
            <person name="Miller M.E."/>
            <person name="Zhang Y."/>
            <person name="Omidvar V."/>
            <person name="Sperschneider J."/>
            <person name="Schwessinger B."/>
            <person name="Raley C."/>
            <person name="Palmer J.M."/>
            <person name="Garnica D."/>
            <person name="Upadhyaya N."/>
            <person name="Rathjen J."/>
            <person name="Taylor J.M."/>
            <person name="Park R.F."/>
            <person name="Dodds P.N."/>
            <person name="Hirsch C.D."/>
            <person name="Kianian S.F."/>
            <person name="Figueroa M."/>
        </authorList>
    </citation>
    <scope>NUCLEOTIDE SEQUENCE [LARGE SCALE GENOMIC DNA]</scope>
    <source>
        <strain evidence="2">12NC29</strain>
    </source>
</reference>
<feature type="signal peptide" evidence="1">
    <location>
        <begin position="1"/>
        <end position="21"/>
    </location>
</feature>
<keyword evidence="1" id="KW-0732">Signal</keyword>
<gene>
    <name evidence="2" type="ORF">PCANC_23293</name>
</gene>
<evidence type="ECO:0000313" key="3">
    <source>
        <dbReference type="Proteomes" id="UP000235388"/>
    </source>
</evidence>
<protein>
    <submittedName>
        <fullName evidence="2">Uncharacterized protein</fullName>
    </submittedName>
</protein>
<proteinExistence type="predicted"/>
<feature type="chain" id="PRO_5014639657" evidence="1">
    <location>
        <begin position="22"/>
        <end position="137"/>
    </location>
</feature>
<dbReference type="Proteomes" id="UP000235388">
    <property type="component" value="Unassembled WGS sequence"/>
</dbReference>
<name>A0A2N5TMU4_9BASI</name>
<sequence>MNTTGFTKNTVLFSVLASIVAKTTVRILEDAWTAENPAGFFEETWLGRNWYDGAHWEGSSYVIGKRDTQSHLEAKYLKGNDIRLYNGSKRQQTYTLLERHLSKEKVTERWLQRTIDPNDEHRVARSIKPVDESIYIC</sequence>
<evidence type="ECO:0000313" key="2">
    <source>
        <dbReference type="EMBL" id="PLW26830.1"/>
    </source>
</evidence>
<organism evidence="2 3">
    <name type="scientific">Puccinia coronata f. sp. avenae</name>
    <dbReference type="NCBI Taxonomy" id="200324"/>
    <lineage>
        <taxon>Eukaryota</taxon>
        <taxon>Fungi</taxon>
        <taxon>Dikarya</taxon>
        <taxon>Basidiomycota</taxon>
        <taxon>Pucciniomycotina</taxon>
        <taxon>Pucciniomycetes</taxon>
        <taxon>Pucciniales</taxon>
        <taxon>Pucciniaceae</taxon>
        <taxon>Puccinia</taxon>
    </lineage>
</organism>
<accession>A0A2N5TMU4</accession>
<keyword evidence="3" id="KW-1185">Reference proteome</keyword>